<dbReference type="STRING" id="1392877.SAMN05216221_0359"/>
<accession>A0A1H1M106</accession>
<organism evidence="1 2">
    <name type="scientific">Pseudomonas oryzae</name>
    <dbReference type="NCBI Taxonomy" id="1392877"/>
    <lineage>
        <taxon>Bacteria</taxon>
        <taxon>Pseudomonadati</taxon>
        <taxon>Pseudomonadota</taxon>
        <taxon>Gammaproteobacteria</taxon>
        <taxon>Pseudomonadales</taxon>
        <taxon>Pseudomonadaceae</taxon>
        <taxon>Pseudomonas</taxon>
    </lineage>
</organism>
<reference evidence="2" key="1">
    <citation type="submission" date="2016-10" db="EMBL/GenBank/DDBJ databases">
        <authorList>
            <person name="Varghese N."/>
            <person name="Submissions S."/>
        </authorList>
    </citation>
    <scope>NUCLEOTIDE SEQUENCE [LARGE SCALE GENOMIC DNA]</scope>
    <source>
        <strain evidence="2">KCTC 32247</strain>
    </source>
</reference>
<dbReference type="AlphaFoldDB" id="A0A1H1M106"/>
<evidence type="ECO:0000313" key="2">
    <source>
        <dbReference type="Proteomes" id="UP000243359"/>
    </source>
</evidence>
<keyword evidence="2" id="KW-1185">Reference proteome</keyword>
<evidence type="ECO:0000313" key="1">
    <source>
        <dbReference type="EMBL" id="SDR80142.1"/>
    </source>
</evidence>
<dbReference type="OrthoDB" id="7305014at2"/>
<dbReference type="Proteomes" id="UP000243359">
    <property type="component" value="Chromosome I"/>
</dbReference>
<proteinExistence type="predicted"/>
<evidence type="ECO:0008006" key="3">
    <source>
        <dbReference type="Google" id="ProtNLM"/>
    </source>
</evidence>
<gene>
    <name evidence="1" type="ORF">SAMN05216221_0359</name>
</gene>
<protein>
    <recommendedName>
        <fullName evidence="3">SAM-dependent methyltransferase</fullName>
    </recommendedName>
</protein>
<dbReference type="EMBL" id="LT629751">
    <property type="protein sequence ID" value="SDR80142.1"/>
    <property type="molecule type" value="Genomic_DNA"/>
</dbReference>
<sequence>MQVDFLDAHERHWQDAELLLTNQRLANADHLYGMSAECGLKRLMLAFGMKYDFQKSLPSDRKDQQHVDKLWMRYEDYRTGHRQGTGYALPSDNPFSNWHASQRYSSQAGFSTPRVTDHRTGAELVCNLIRKARREGLL</sequence>
<dbReference type="RefSeq" id="WP_090347331.1">
    <property type="nucleotide sequence ID" value="NZ_LT629751.1"/>
</dbReference>
<name>A0A1H1M106_9PSED</name>